<feature type="region of interest" description="Disordered" evidence="1">
    <location>
        <begin position="1"/>
        <end position="31"/>
    </location>
</feature>
<evidence type="ECO:0000256" key="1">
    <source>
        <dbReference type="SAM" id="MobiDB-lite"/>
    </source>
</evidence>
<dbReference type="SUPFAM" id="SSF52402">
    <property type="entry name" value="Adenine nucleotide alpha hydrolases-like"/>
    <property type="match status" value="1"/>
</dbReference>
<protein>
    <recommendedName>
        <fullName evidence="4">Gas vesicle protein GvpL/GvpF</fullName>
    </recommendedName>
</protein>
<gene>
    <name evidence="2" type="ORF">ACFFVI_13040</name>
</gene>
<name>A0ABV5LV22_9ACTN</name>
<accession>A0ABV5LV22</accession>
<feature type="compositionally biased region" description="Pro residues" evidence="1">
    <location>
        <begin position="1"/>
        <end position="14"/>
    </location>
</feature>
<evidence type="ECO:0000313" key="3">
    <source>
        <dbReference type="Proteomes" id="UP001589748"/>
    </source>
</evidence>
<dbReference type="Gene3D" id="3.40.50.620">
    <property type="entry name" value="HUPs"/>
    <property type="match status" value="1"/>
</dbReference>
<dbReference type="EMBL" id="JBHMDM010000007">
    <property type="protein sequence ID" value="MFB9377890.1"/>
    <property type="molecule type" value="Genomic_DNA"/>
</dbReference>
<keyword evidence="3" id="KW-1185">Reference proteome</keyword>
<dbReference type="Proteomes" id="UP001589748">
    <property type="component" value="Unassembled WGS sequence"/>
</dbReference>
<organism evidence="2 3">
    <name type="scientific">Kineococcus gynurae</name>
    <dbReference type="NCBI Taxonomy" id="452979"/>
    <lineage>
        <taxon>Bacteria</taxon>
        <taxon>Bacillati</taxon>
        <taxon>Actinomycetota</taxon>
        <taxon>Actinomycetes</taxon>
        <taxon>Kineosporiales</taxon>
        <taxon>Kineosporiaceae</taxon>
        <taxon>Kineococcus</taxon>
    </lineage>
</organism>
<evidence type="ECO:0008006" key="4">
    <source>
        <dbReference type="Google" id="ProtNLM"/>
    </source>
</evidence>
<proteinExistence type="predicted"/>
<dbReference type="InterPro" id="IPR014729">
    <property type="entry name" value="Rossmann-like_a/b/a_fold"/>
</dbReference>
<evidence type="ECO:0000313" key="2">
    <source>
        <dbReference type="EMBL" id="MFB9377890.1"/>
    </source>
</evidence>
<comment type="caution">
    <text evidence="2">The sequence shown here is derived from an EMBL/GenBank/DDBJ whole genome shotgun (WGS) entry which is preliminary data.</text>
</comment>
<dbReference type="RefSeq" id="WP_380137727.1">
    <property type="nucleotide sequence ID" value="NZ_JBHLUI010000008.1"/>
</dbReference>
<sequence>MSQPTPEQPAPAPDGGPSTAVPSAAGEPAARARTVVLTEEALGAVDVGNIAALRDDAALDRTDFLVLVPADTERSVLVDLLDHLSLGELREALHSLRGSRPDPDRARADASTALEASLAALRAADLHAEGRTTDDDPLPALREVLTAHPDVQDVVVVTRPHAVEDTFHRDWASRARDAFGVPVLHLYAGSTRLG</sequence>
<reference evidence="2 3" key="1">
    <citation type="submission" date="2024-09" db="EMBL/GenBank/DDBJ databases">
        <authorList>
            <person name="Sun Q."/>
            <person name="Mori K."/>
        </authorList>
    </citation>
    <scope>NUCLEOTIDE SEQUENCE [LARGE SCALE GENOMIC DNA]</scope>
    <source>
        <strain evidence="2 3">TISTR 1856</strain>
    </source>
</reference>